<proteinExistence type="predicted"/>
<reference evidence="5 6" key="1">
    <citation type="submission" date="2018-08" db="EMBL/GenBank/DDBJ databases">
        <title>Cellulomonas rhizosphaerae sp. nov., a novel actinomycete isolated from soil.</title>
        <authorList>
            <person name="Tian Y."/>
        </authorList>
    </citation>
    <scope>NUCLEOTIDE SEQUENCE [LARGE SCALE GENOMIC DNA]</scope>
    <source>
        <strain evidence="5 6">NEAU-TCZ24</strain>
    </source>
</reference>
<dbReference type="InterPro" id="IPR000835">
    <property type="entry name" value="HTH_MarR-typ"/>
</dbReference>
<evidence type="ECO:0000313" key="6">
    <source>
        <dbReference type="Proteomes" id="UP000283374"/>
    </source>
</evidence>
<accession>A0A413RJD1</accession>
<gene>
    <name evidence="5" type="ORF">D1825_13160</name>
</gene>
<dbReference type="Proteomes" id="UP000283374">
    <property type="component" value="Unassembled WGS sequence"/>
</dbReference>
<dbReference type="Pfam" id="PF01047">
    <property type="entry name" value="MarR"/>
    <property type="match status" value="1"/>
</dbReference>
<keyword evidence="1" id="KW-0805">Transcription regulation</keyword>
<keyword evidence="3" id="KW-0804">Transcription</keyword>
<dbReference type="InterPro" id="IPR039422">
    <property type="entry name" value="MarR/SlyA-like"/>
</dbReference>
<evidence type="ECO:0000256" key="2">
    <source>
        <dbReference type="ARBA" id="ARBA00023125"/>
    </source>
</evidence>
<dbReference type="AlphaFoldDB" id="A0A413RJD1"/>
<dbReference type="PANTHER" id="PTHR33164:SF57">
    <property type="entry name" value="MARR-FAMILY TRANSCRIPTIONAL REGULATOR"/>
    <property type="match status" value="1"/>
</dbReference>
<evidence type="ECO:0000313" key="5">
    <source>
        <dbReference type="EMBL" id="RHA38677.1"/>
    </source>
</evidence>
<dbReference type="EMBL" id="QWKP01000211">
    <property type="protein sequence ID" value="RHA38677.1"/>
    <property type="molecule type" value="Genomic_DNA"/>
</dbReference>
<dbReference type="PRINTS" id="PR00598">
    <property type="entry name" value="HTHMARR"/>
</dbReference>
<evidence type="ECO:0000259" key="4">
    <source>
        <dbReference type="PROSITE" id="PS50995"/>
    </source>
</evidence>
<name>A0A413RJD1_9CELL</name>
<comment type="caution">
    <text evidence="5">The sequence shown here is derived from an EMBL/GenBank/DDBJ whole genome shotgun (WGS) entry which is preliminary data.</text>
</comment>
<dbReference type="InterPro" id="IPR036388">
    <property type="entry name" value="WH-like_DNA-bd_sf"/>
</dbReference>
<sequence length="158" mass="17235">MGQVLSLYATPMTDDDARDIELQVALLLRLADHNRRSNPALDGTLERSAYLALRHLATNGPSGINDIADHLRLDASTVTRQVLAMESAGLVTRARDEHDGRRAVITATPDGHEALAATRAARASVYGDLLADWSTDDRQQLGALLERLNDALDSRARR</sequence>
<dbReference type="InterPro" id="IPR023187">
    <property type="entry name" value="Tscrpt_reg_MarR-type_CS"/>
</dbReference>
<dbReference type="InterPro" id="IPR036390">
    <property type="entry name" value="WH_DNA-bd_sf"/>
</dbReference>
<dbReference type="PANTHER" id="PTHR33164">
    <property type="entry name" value="TRANSCRIPTIONAL REGULATOR, MARR FAMILY"/>
    <property type="match status" value="1"/>
</dbReference>
<evidence type="ECO:0000256" key="1">
    <source>
        <dbReference type="ARBA" id="ARBA00023015"/>
    </source>
</evidence>
<dbReference type="PROSITE" id="PS50995">
    <property type="entry name" value="HTH_MARR_2"/>
    <property type="match status" value="1"/>
</dbReference>
<feature type="domain" description="HTH marR-type" evidence="4">
    <location>
        <begin position="14"/>
        <end position="150"/>
    </location>
</feature>
<keyword evidence="6" id="KW-1185">Reference proteome</keyword>
<evidence type="ECO:0000256" key="3">
    <source>
        <dbReference type="ARBA" id="ARBA00023163"/>
    </source>
</evidence>
<dbReference type="OrthoDB" id="9154853at2"/>
<dbReference type="GO" id="GO:0003700">
    <property type="term" value="F:DNA-binding transcription factor activity"/>
    <property type="evidence" value="ECO:0007669"/>
    <property type="project" value="InterPro"/>
</dbReference>
<dbReference type="PROSITE" id="PS01117">
    <property type="entry name" value="HTH_MARR_1"/>
    <property type="match status" value="1"/>
</dbReference>
<dbReference type="SMART" id="SM00347">
    <property type="entry name" value="HTH_MARR"/>
    <property type="match status" value="1"/>
</dbReference>
<dbReference type="SUPFAM" id="SSF46785">
    <property type="entry name" value="Winged helix' DNA-binding domain"/>
    <property type="match status" value="1"/>
</dbReference>
<protein>
    <submittedName>
        <fullName evidence="5">MarR family transcriptional regulator</fullName>
    </submittedName>
</protein>
<dbReference type="GO" id="GO:0003677">
    <property type="term" value="F:DNA binding"/>
    <property type="evidence" value="ECO:0007669"/>
    <property type="project" value="UniProtKB-KW"/>
</dbReference>
<organism evidence="5 6">
    <name type="scientific">Cellulomonas rhizosphaerae</name>
    <dbReference type="NCBI Taxonomy" id="2293719"/>
    <lineage>
        <taxon>Bacteria</taxon>
        <taxon>Bacillati</taxon>
        <taxon>Actinomycetota</taxon>
        <taxon>Actinomycetes</taxon>
        <taxon>Micrococcales</taxon>
        <taxon>Cellulomonadaceae</taxon>
        <taxon>Cellulomonas</taxon>
    </lineage>
</organism>
<dbReference type="Gene3D" id="1.10.10.10">
    <property type="entry name" value="Winged helix-like DNA-binding domain superfamily/Winged helix DNA-binding domain"/>
    <property type="match status" value="1"/>
</dbReference>
<keyword evidence="2" id="KW-0238">DNA-binding</keyword>
<dbReference type="GO" id="GO:0006950">
    <property type="term" value="P:response to stress"/>
    <property type="evidence" value="ECO:0007669"/>
    <property type="project" value="TreeGrafter"/>
</dbReference>